<dbReference type="GO" id="GO:0008201">
    <property type="term" value="F:heparin binding"/>
    <property type="evidence" value="ECO:0007669"/>
    <property type="project" value="Ensembl"/>
</dbReference>
<evidence type="ECO:0000256" key="2">
    <source>
        <dbReference type="ARBA" id="ARBA00010665"/>
    </source>
</evidence>
<proteinExistence type="inferred from homology"/>
<organism evidence="12 13">
    <name type="scientific">Saimiri boliviensis boliviensis</name>
    <name type="common">Bolivian squirrel monkey</name>
    <dbReference type="NCBI Taxonomy" id="39432"/>
    <lineage>
        <taxon>Eukaryota</taxon>
        <taxon>Metazoa</taxon>
        <taxon>Chordata</taxon>
        <taxon>Craniata</taxon>
        <taxon>Vertebrata</taxon>
        <taxon>Euteleostomi</taxon>
        <taxon>Mammalia</taxon>
        <taxon>Eutheria</taxon>
        <taxon>Euarchontoglires</taxon>
        <taxon>Primates</taxon>
        <taxon>Haplorrhini</taxon>
        <taxon>Platyrrhini</taxon>
        <taxon>Cebidae</taxon>
        <taxon>Saimiriinae</taxon>
        <taxon>Saimiri</taxon>
    </lineage>
</organism>
<dbReference type="OMA" id="IGTELRC"/>
<dbReference type="GO" id="GO:0048566">
    <property type="term" value="P:embryonic digestive tract development"/>
    <property type="evidence" value="ECO:0007669"/>
    <property type="project" value="Ensembl"/>
</dbReference>
<dbReference type="GO" id="GO:0045091">
    <property type="term" value="P:regulation of single stranded viral RNA replication via double stranded DNA intermediate"/>
    <property type="evidence" value="ECO:0007669"/>
    <property type="project" value="Ensembl"/>
</dbReference>
<dbReference type="Pfam" id="PF00048">
    <property type="entry name" value="IL8"/>
    <property type="match status" value="1"/>
</dbReference>
<keyword evidence="3 10" id="KW-0145">Chemotaxis</keyword>
<keyword evidence="8" id="KW-0395">Inflammatory response</keyword>
<dbReference type="GO" id="GO:0034976">
    <property type="term" value="P:response to endoplasmic reticulum stress"/>
    <property type="evidence" value="ECO:0007669"/>
    <property type="project" value="Ensembl"/>
</dbReference>
<dbReference type="GO" id="GO:0050930">
    <property type="term" value="P:induction of positive chemotaxis"/>
    <property type="evidence" value="ECO:0007669"/>
    <property type="project" value="Ensembl"/>
</dbReference>
<evidence type="ECO:0000256" key="8">
    <source>
        <dbReference type="ARBA" id="ARBA00023198"/>
    </source>
</evidence>
<dbReference type="GO" id="GO:0005153">
    <property type="term" value="F:interleukin-8 receptor binding"/>
    <property type="evidence" value="ECO:0007669"/>
    <property type="project" value="Ensembl"/>
</dbReference>
<evidence type="ECO:0000256" key="9">
    <source>
        <dbReference type="ARBA" id="ARBA00034094"/>
    </source>
</evidence>
<evidence type="ECO:0000256" key="4">
    <source>
        <dbReference type="ARBA" id="ARBA00022514"/>
    </source>
</evidence>
<dbReference type="Gene3D" id="2.40.50.40">
    <property type="match status" value="1"/>
</dbReference>
<evidence type="ECO:0000259" key="11">
    <source>
        <dbReference type="SMART" id="SM00199"/>
    </source>
</evidence>
<dbReference type="GO" id="GO:0006955">
    <property type="term" value="P:immune response"/>
    <property type="evidence" value="ECO:0007669"/>
    <property type="project" value="InterPro"/>
</dbReference>
<comment type="subcellular location">
    <subcellularLocation>
        <location evidence="1 10">Secreted</location>
    </subcellularLocation>
</comment>
<reference evidence="12" key="1">
    <citation type="submission" date="2025-08" db="UniProtKB">
        <authorList>
            <consortium name="Ensembl"/>
        </authorList>
    </citation>
    <scope>IDENTIFICATION</scope>
</reference>
<dbReference type="PANTHER" id="PTHR12015:SF200">
    <property type="entry name" value="INTERLEUKIN-8"/>
    <property type="match status" value="1"/>
</dbReference>
<feature type="chain" id="PRO_5014207722" description="C-X-C motif chemokine" evidence="10">
    <location>
        <begin position="23"/>
        <end position="100"/>
    </location>
</feature>
<keyword evidence="13" id="KW-1185">Reference proteome</keyword>
<dbReference type="SMART" id="SM00199">
    <property type="entry name" value="SCY"/>
    <property type="match status" value="1"/>
</dbReference>
<dbReference type="GO" id="GO:0010628">
    <property type="term" value="P:positive regulation of gene expression"/>
    <property type="evidence" value="ECO:0007669"/>
    <property type="project" value="Ensembl"/>
</dbReference>
<evidence type="ECO:0000256" key="5">
    <source>
        <dbReference type="ARBA" id="ARBA00022525"/>
    </source>
</evidence>
<feature type="domain" description="Chemokine interleukin-8-like" evidence="11">
    <location>
        <begin position="31"/>
        <end position="92"/>
    </location>
</feature>
<dbReference type="GO" id="GO:0060354">
    <property type="term" value="P:negative regulation of cell adhesion molecule production"/>
    <property type="evidence" value="ECO:0007669"/>
    <property type="project" value="Ensembl"/>
</dbReference>
<dbReference type="GO" id="GO:0045744">
    <property type="term" value="P:negative regulation of G protein-coupled receptor signaling pathway"/>
    <property type="evidence" value="ECO:0007669"/>
    <property type="project" value="Ensembl"/>
</dbReference>
<dbReference type="AlphaFoldDB" id="A0A2K6SIN2"/>
<feature type="signal peptide" evidence="10">
    <location>
        <begin position="1"/>
        <end position="22"/>
    </location>
</feature>
<dbReference type="InterPro" id="IPR039809">
    <property type="entry name" value="Chemokine_b/g/d"/>
</dbReference>
<name>A0A2K6SIN2_SAIBB</name>
<sequence>MTSKLVLALLAAFLLSAALCEGELMPRSGKELRCQCIKTYSTRFSPKFIKELRAIDSGPHCANTEIIVRLVDGRKICLDPKEEWVQKLVQIFLKRYVIYF</sequence>
<dbReference type="InterPro" id="IPR033899">
    <property type="entry name" value="CXC_Chemokine_domain"/>
</dbReference>
<dbReference type="PRINTS" id="PR00436">
    <property type="entry name" value="INTERLEUKIN8"/>
</dbReference>
<dbReference type="Ensembl" id="ENSSBOT00000023996.1">
    <property type="protein sequence ID" value="ENSSBOP00000007241.1"/>
    <property type="gene ID" value="ENSSBOG00000020586.1"/>
</dbReference>
<dbReference type="GO" id="GO:0044344">
    <property type="term" value="P:cellular response to fibroblast growth factor stimulus"/>
    <property type="evidence" value="ECO:0007669"/>
    <property type="project" value="Ensembl"/>
</dbReference>
<dbReference type="GO" id="GO:0005615">
    <property type="term" value="C:extracellular space"/>
    <property type="evidence" value="ECO:0007669"/>
    <property type="project" value="UniProtKB-UniRule"/>
</dbReference>
<comment type="similarity">
    <text evidence="2 10">Belongs to the intercrine alpha (chemokine CxC) family.</text>
</comment>
<evidence type="ECO:0000256" key="10">
    <source>
        <dbReference type="RuleBase" id="RU361149"/>
    </source>
</evidence>
<dbReference type="GO" id="GO:0006954">
    <property type="term" value="P:inflammatory response"/>
    <property type="evidence" value="ECO:0007669"/>
    <property type="project" value="UniProtKB-KW"/>
</dbReference>
<dbReference type="InterPro" id="IPR036048">
    <property type="entry name" value="Interleukin_8-like_sf"/>
</dbReference>
<dbReference type="InterPro" id="IPR001089">
    <property type="entry name" value="Chemokine_CXC"/>
</dbReference>
<keyword evidence="6 10" id="KW-0732">Signal</keyword>
<dbReference type="GO" id="GO:2000535">
    <property type="term" value="P:regulation of entry of bacterium into host cell"/>
    <property type="evidence" value="ECO:0007669"/>
    <property type="project" value="Ensembl"/>
</dbReference>
<dbReference type="GO" id="GO:0042119">
    <property type="term" value="P:neutrophil activation"/>
    <property type="evidence" value="ECO:0007669"/>
    <property type="project" value="Ensembl"/>
</dbReference>
<dbReference type="InterPro" id="IPR001811">
    <property type="entry name" value="Chemokine_IL8-like_dom"/>
</dbReference>
<evidence type="ECO:0000256" key="6">
    <source>
        <dbReference type="ARBA" id="ARBA00022729"/>
    </source>
</evidence>
<dbReference type="GO" id="GO:0045766">
    <property type="term" value="P:positive regulation of angiogenesis"/>
    <property type="evidence" value="ECO:0007669"/>
    <property type="project" value="Ensembl"/>
</dbReference>
<dbReference type="STRING" id="39432.ENSSBOP00000007241"/>
<protein>
    <recommendedName>
        <fullName evidence="10">C-X-C motif chemokine</fullName>
    </recommendedName>
</protein>
<keyword evidence="7" id="KW-1015">Disulfide bond</keyword>
<dbReference type="GO" id="GO:0071347">
    <property type="term" value="P:cellular response to interleukin-1"/>
    <property type="evidence" value="ECO:0007669"/>
    <property type="project" value="Ensembl"/>
</dbReference>
<dbReference type="InterPro" id="IPR018048">
    <property type="entry name" value="Chemokine_CXC_CS"/>
</dbReference>
<gene>
    <name evidence="12" type="primary">CXCL8</name>
</gene>
<dbReference type="GO" id="GO:0030593">
    <property type="term" value="P:neutrophil chemotaxis"/>
    <property type="evidence" value="ECO:0007669"/>
    <property type="project" value="Ensembl"/>
</dbReference>
<dbReference type="GO" id="GO:0010629">
    <property type="term" value="P:negative regulation of gene expression"/>
    <property type="evidence" value="ECO:0007669"/>
    <property type="project" value="Ensembl"/>
</dbReference>
<dbReference type="PROSITE" id="PS00471">
    <property type="entry name" value="SMALL_CYTOKINES_CXC"/>
    <property type="match status" value="1"/>
</dbReference>
<dbReference type="GO" id="GO:0008009">
    <property type="term" value="F:chemokine activity"/>
    <property type="evidence" value="ECO:0007669"/>
    <property type="project" value="Ensembl"/>
</dbReference>
<dbReference type="Proteomes" id="UP000233220">
    <property type="component" value="Unplaced"/>
</dbReference>
<evidence type="ECO:0000256" key="7">
    <source>
        <dbReference type="ARBA" id="ARBA00023157"/>
    </source>
</evidence>
<keyword evidence="5 10" id="KW-0964">Secreted</keyword>
<evidence type="ECO:0000256" key="3">
    <source>
        <dbReference type="ARBA" id="ARBA00022500"/>
    </source>
</evidence>
<accession>A0A2K6SIN2</accession>
<dbReference type="GO" id="GO:0035556">
    <property type="term" value="P:intracellular signal transduction"/>
    <property type="evidence" value="ECO:0007669"/>
    <property type="project" value="Ensembl"/>
</dbReference>
<dbReference type="GO" id="GO:0031623">
    <property type="term" value="P:receptor internalization"/>
    <property type="evidence" value="ECO:0007669"/>
    <property type="project" value="Ensembl"/>
</dbReference>
<dbReference type="GeneTree" id="ENSGT00940000160757"/>
<evidence type="ECO:0000313" key="13">
    <source>
        <dbReference type="Proteomes" id="UP000233220"/>
    </source>
</evidence>
<dbReference type="GO" id="GO:0030155">
    <property type="term" value="P:regulation of cell adhesion"/>
    <property type="evidence" value="ECO:0007669"/>
    <property type="project" value="Ensembl"/>
</dbReference>
<dbReference type="PANTHER" id="PTHR12015">
    <property type="entry name" value="SMALL INDUCIBLE CYTOKINE A"/>
    <property type="match status" value="1"/>
</dbReference>
<dbReference type="FunFam" id="2.40.50.40:FF:000004">
    <property type="entry name" value="C-X-C motif chemokine"/>
    <property type="match status" value="1"/>
</dbReference>
<evidence type="ECO:0000313" key="12">
    <source>
        <dbReference type="Ensembl" id="ENSSBOP00000007241.1"/>
    </source>
</evidence>
<evidence type="ECO:0000256" key="1">
    <source>
        <dbReference type="ARBA" id="ARBA00004613"/>
    </source>
</evidence>
<dbReference type="GO" id="GO:0071356">
    <property type="term" value="P:cellular response to tumor necrosis factor"/>
    <property type="evidence" value="ECO:0007669"/>
    <property type="project" value="Ensembl"/>
</dbReference>
<dbReference type="GO" id="GO:0071222">
    <property type="term" value="P:cellular response to lipopolysaccharide"/>
    <property type="evidence" value="ECO:0007669"/>
    <property type="project" value="Ensembl"/>
</dbReference>
<keyword evidence="4 10" id="KW-0202">Cytokine</keyword>
<reference evidence="12" key="2">
    <citation type="submission" date="2025-09" db="UniProtKB">
        <authorList>
            <consortium name="Ensembl"/>
        </authorList>
    </citation>
    <scope>IDENTIFICATION</scope>
</reference>
<dbReference type="CDD" id="cd00273">
    <property type="entry name" value="Chemokine_CXC"/>
    <property type="match status" value="1"/>
</dbReference>
<comment type="function">
    <text evidence="9">Chemotactic factor that mediates inflammatory response by attracting neutrophils, basophils, and T-cells to clear pathogens and protect the host from infection. Also plays an important role in neutrophil activation. Released in response to an inflammatory stimulus, exerts its effect by binding to the G-protein-coupled receptors CXCR1 and CXCR2, primarily found in neutrophils, monocytes and endothelial cells. G-protein heterotrimer (alpha, beta, gamma subunits) constitutively binds to CXCR1/CXCR2 receptor and activation by IL8 leads to beta and gamma subunits release from Galpha (GNAI2 in neutrophils) and activation of several downstream signaling pathways including PI3K and MAPK pathways.</text>
</comment>
<dbReference type="PRINTS" id="PR00437">
    <property type="entry name" value="SMALLCYTKCXC"/>
</dbReference>
<dbReference type="SUPFAM" id="SSF54117">
    <property type="entry name" value="Interleukin 8-like chemokines"/>
    <property type="match status" value="1"/>
</dbReference>